<evidence type="ECO:0000313" key="6">
    <source>
        <dbReference type="Proteomes" id="UP001152759"/>
    </source>
</evidence>
<dbReference type="GO" id="GO:0005634">
    <property type="term" value="C:nucleus"/>
    <property type="evidence" value="ECO:0007669"/>
    <property type="project" value="UniProtKB-SubCell"/>
</dbReference>
<proteinExistence type="inferred from homology"/>
<evidence type="ECO:0000256" key="3">
    <source>
        <dbReference type="SAM" id="MobiDB-lite"/>
    </source>
</evidence>
<keyword evidence="2" id="KW-0238">DNA-binding</keyword>
<keyword evidence="6" id="KW-1185">Reference proteome</keyword>
<feature type="region of interest" description="Disordered" evidence="3">
    <location>
        <begin position="127"/>
        <end position="171"/>
    </location>
</feature>
<feature type="compositionally biased region" description="Basic residues" evidence="3">
    <location>
        <begin position="132"/>
        <end position="149"/>
    </location>
</feature>
<dbReference type="Pfam" id="PF00125">
    <property type="entry name" value="Histone"/>
    <property type="match status" value="1"/>
</dbReference>
<feature type="domain" description="Core Histone H2A/H2B/H3" evidence="4">
    <location>
        <begin position="20"/>
        <end position="98"/>
    </location>
</feature>
<dbReference type="AlphaFoldDB" id="A0A9P0AEB3"/>
<comment type="subcellular location">
    <subcellularLocation>
        <location evidence="2">Nucleus</location>
    </subcellularLocation>
</comment>
<dbReference type="EMBL" id="OU963865">
    <property type="protein sequence ID" value="CAH0388938.1"/>
    <property type="molecule type" value="Genomic_DNA"/>
</dbReference>
<evidence type="ECO:0000313" key="5">
    <source>
        <dbReference type="EMBL" id="CAH0388938.1"/>
    </source>
</evidence>
<dbReference type="InterPro" id="IPR009072">
    <property type="entry name" value="Histone-fold"/>
</dbReference>
<gene>
    <name evidence="5" type="ORF">BEMITA_LOCUS7818</name>
</gene>
<accession>A0A9P0AEB3</accession>
<keyword evidence="2" id="KW-0539">Nucleus</keyword>
<dbReference type="InterPro" id="IPR007125">
    <property type="entry name" value="H2A/H2B/H3"/>
</dbReference>
<keyword evidence="1" id="KW-1017">Isopeptide bond</keyword>
<evidence type="ECO:0000256" key="1">
    <source>
        <dbReference type="ARBA" id="ARBA00022499"/>
    </source>
</evidence>
<protein>
    <recommendedName>
        <fullName evidence="2">Histone H2A</fullName>
    </recommendedName>
</protein>
<dbReference type="CDD" id="cd00074">
    <property type="entry name" value="HFD_H2A"/>
    <property type="match status" value="1"/>
</dbReference>
<organism evidence="5 6">
    <name type="scientific">Bemisia tabaci</name>
    <name type="common">Sweetpotato whitefly</name>
    <name type="synonym">Aleurodes tabaci</name>
    <dbReference type="NCBI Taxonomy" id="7038"/>
    <lineage>
        <taxon>Eukaryota</taxon>
        <taxon>Metazoa</taxon>
        <taxon>Ecdysozoa</taxon>
        <taxon>Arthropoda</taxon>
        <taxon>Hexapoda</taxon>
        <taxon>Insecta</taxon>
        <taxon>Pterygota</taxon>
        <taxon>Neoptera</taxon>
        <taxon>Paraneoptera</taxon>
        <taxon>Hemiptera</taxon>
        <taxon>Sternorrhyncha</taxon>
        <taxon>Aleyrodoidea</taxon>
        <taxon>Aleyrodidae</taxon>
        <taxon>Aleyrodinae</taxon>
        <taxon>Bemisia</taxon>
    </lineage>
</organism>
<dbReference type="PRINTS" id="PR00620">
    <property type="entry name" value="HISTONEH2A"/>
</dbReference>
<feature type="region of interest" description="Disordered" evidence="3">
    <location>
        <begin position="1"/>
        <end position="25"/>
    </location>
</feature>
<dbReference type="GO" id="GO:0030527">
    <property type="term" value="F:structural constituent of chromatin"/>
    <property type="evidence" value="ECO:0007669"/>
    <property type="project" value="InterPro"/>
</dbReference>
<dbReference type="PANTHER" id="PTHR23430">
    <property type="entry name" value="HISTONE H2A"/>
    <property type="match status" value="1"/>
</dbReference>
<dbReference type="Gene3D" id="1.10.20.10">
    <property type="entry name" value="Histone, subunit A"/>
    <property type="match status" value="1"/>
</dbReference>
<sequence length="171" mass="18652">MAPKTDCGCPMSPGTSKRGAAKGKKKVSASTRAGLILPVGRIGGLLHRGHYAHRTSQKAPVAMAAVLEYLAFEILDLAAAQNCMRKRITPRDILLGIRNDLELDELFTSCKDSTIREGGVVPGLIMPYERPKPKRVVKKKQKKRKKKKSERSDMDTSGRSAQCAPTPPPDC</sequence>
<dbReference type="SUPFAM" id="SSF47113">
    <property type="entry name" value="Histone-fold"/>
    <property type="match status" value="1"/>
</dbReference>
<keyword evidence="2" id="KW-0544">Nucleosome core</keyword>
<evidence type="ECO:0000256" key="2">
    <source>
        <dbReference type="RuleBase" id="RU003767"/>
    </source>
</evidence>
<dbReference type="InterPro" id="IPR002119">
    <property type="entry name" value="Histone_H2A"/>
</dbReference>
<dbReference type="Proteomes" id="UP001152759">
    <property type="component" value="Chromosome 4"/>
</dbReference>
<dbReference type="GO" id="GO:0000786">
    <property type="term" value="C:nucleosome"/>
    <property type="evidence" value="ECO:0007669"/>
    <property type="project" value="UniProtKB-KW"/>
</dbReference>
<dbReference type="OrthoDB" id="9421954at2759"/>
<dbReference type="GO" id="GO:0003677">
    <property type="term" value="F:DNA binding"/>
    <property type="evidence" value="ECO:0007669"/>
    <property type="project" value="UniProtKB-KW"/>
</dbReference>
<keyword evidence="2" id="KW-0158">Chromosome</keyword>
<evidence type="ECO:0000259" key="4">
    <source>
        <dbReference type="Pfam" id="PF00125"/>
    </source>
</evidence>
<comment type="subunit">
    <text evidence="2">The nucleosome is a histone octamer containing two molecules each of H2A, H2B, H3 and H4 assembled in one H3-H4 heterotetramer and two H2A-H2B heterodimers. The octamer wraps approximately 147 bp of DNA.</text>
</comment>
<reference evidence="5" key="1">
    <citation type="submission" date="2021-12" db="EMBL/GenBank/DDBJ databases">
        <authorList>
            <person name="King R."/>
        </authorList>
    </citation>
    <scope>NUCLEOTIDE SEQUENCE</scope>
</reference>
<comment type="similarity">
    <text evidence="2">Belongs to the histone H2A family.</text>
</comment>
<name>A0A9P0AEB3_BEMTA</name>
<dbReference type="KEGG" id="btab:109031570"/>
<dbReference type="GO" id="GO:0046982">
    <property type="term" value="F:protein heterodimerization activity"/>
    <property type="evidence" value="ECO:0007669"/>
    <property type="project" value="InterPro"/>
</dbReference>
<dbReference type="SMART" id="SM00414">
    <property type="entry name" value="H2A"/>
    <property type="match status" value="1"/>
</dbReference>